<evidence type="ECO:0000256" key="1">
    <source>
        <dbReference type="ARBA" id="ARBA00004651"/>
    </source>
</evidence>
<evidence type="ECO:0000259" key="6">
    <source>
        <dbReference type="PROSITE" id="PS50850"/>
    </source>
</evidence>
<feature type="transmembrane region" description="Helical" evidence="5">
    <location>
        <begin position="170"/>
        <end position="189"/>
    </location>
</feature>
<evidence type="ECO:0000256" key="2">
    <source>
        <dbReference type="ARBA" id="ARBA00022692"/>
    </source>
</evidence>
<sequence length="416" mass="43261">MSIPSSRAHSALRATFVVYAGLGFATSAWLSRLPDVRDHLGLTPGTIGMMLLIASLGSLLTLPTSGPIVMKIGARWAGRIGVSIWALGIAGAATGTLANSLVLFTGSLVFMSAGGGLWGSSMNIEAGLVQAAVRRLVVPVIQAMYAVGMLGGALLGALASRVGIPVGAHLYGLAVLELIVCGVSVGFYLSQDEVATLEPAKESPAGEGDEASRTNAKKGLTRLAWRERRTVLIALMVMSGGLLEGAANDWLNLSMVDGYGFATSSASAIFAFFLLMMTIMRFGSPRLERRFGAPHLLRFTMGCAIIGLTLVAFAPHHILAIVGVALWGIGASLVFPLGISALSVDPVMTPARVSVLSTVNYGSALIGPPILGLIADHVGYHRALVFVVLPVCLAIVLAGQVPDQRGRVRAVTPLDD</sequence>
<dbReference type="InterPro" id="IPR051788">
    <property type="entry name" value="MFS_Transporter"/>
</dbReference>
<name>A0A6N2RAH6_9ACTO</name>
<dbReference type="PROSITE" id="PS50850">
    <property type="entry name" value="MFS"/>
    <property type="match status" value="1"/>
</dbReference>
<dbReference type="Gene3D" id="1.20.1250.20">
    <property type="entry name" value="MFS general substrate transporter like domains"/>
    <property type="match status" value="1"/>
</dbReference>
<dbReference type="GO" id="GO:0022857">
    <property type="term" value="F:transmembrane transporter activity"/>
    <property type="evidence" value="ECO:0007669"/>
    <property type="project" value="InterPro"/>
</dbReference>
<feature type="transmembrane region" description="Helical" evidence="5">
    <location>
        <begin position="380"/>
        <end position="399"/>
    </location>
</feature>
<evidence type="ECO:0000256" key="5">
    <source>
        <dbReference type="SAM" id="Phobius"/>
    </source>
</evidence>
<dbReference type="PANTHER" id="PTHR23514">
    <property type="entry name" value="BYPASS OF STOP CODON PROTEIN 6"/>
    <property type="match status" value="1"/>
</dbReference>
<feature type="transmembrane region" description="Helical" evidence="5">
    <location>
        <begin position="12"/>
        <end position="30"/>
    </location>
</feature>
<feature type="transmembrane region" description="Helical" evidence="5">
    <location>
        <begin position="354"/>
        <end position="374"/>
    </location>
</feature>
<dbReference type="Pfam" id="PF07690">
    <property type="entry name" value="MFS_1"/>
    <property type="match status" value="1"/>
</dbReference>
<feature type="domain" description="Major facilitator superfamily (MFS) profile" evidence="6">
    <location>
        <begin position="229"/>
        <end position="416"/>
    </location>
</feature>
<feature type="transmembrane region" description="Helical" evidence="5">
    <location>
        <begin position="259"/>
        <end position="283"/>
    </location>
</feature>
<dbReference type="InterPro" id="IPR020846">
    <property type="entry name" value="MFS_dom"/>
</dbReference>
<dbReference type="InterPro" id="IPR036259">
    <property type="entry name" value="MFS_trans_sf"/>
</dbReference>
<evidence type="ECO:0000256" key="3">
    <source>
        <dbReference type="ARBA" id="ARBA00022989"/>
    </source>
</evidence>
<dbReference type="GO" id="GO:0005886">
    <property type="term" value="C:plasma membrane"/>
    <property type="evidence" value="ECO:0007669"/>
    <property type="project" value="UniProtKB-SubCell"/>
</dbReference>
<comment type="subcellular location">
    <subcellularLocation>
        <location evidence="1">Cell membrane</location>
        <topology evidence="1">Multi-pass membrane protein</topology>
    </subcellularLocation>
</comment>
<dbReference type="SUPFAM" id="SSF103473">
    <property type="entry name" value="MFS general substrate transporter"/>
    <property type="match status" value="1"/>
</dbReference>
<evidence type="ECO:0000256" key="4">
    <source>
        <dbReference type="ARBA" id="ARBA00023136"/>
    </source>
</evidence>
<dbReference type="InterPro" id="IPR011701">
    <property type="entry name" value="MFS"/>
</dbReference>
<dbReference type="PANTHER" id="PTHR23514:SF13">
    <property type="entry name" value="INNER MEMBRANE PROTEIN YBJJ"/>
    <property type="match status" value="1"/>
</dbReference>
<feature type="transmembrane region" description="Helical" evidence="5">
    <location>
        <begin position="230"/>
        <end position="247"/>
    </location>
</feature>
<keyword evidence="3 5" id="KW-1133">Transmembrane helix</keyword>
<feature type="transmembrane region" description="Helical" evidence="5">
    <location>
        <begin position="76"/>
        <end position="95"/>
    </location>
</feature>
<proteinExistence type="predicted"/>
<keyword evidence="4 5" id="KW-0472">Membrane</keyword>
<feature type="transmembrane region" description="Helical" evidence="5">
    <location>
        <begin position="320"/>
        <end position="342"/>
    </location>
</feature>
<gene>
    <name evidence="7" type="primary">ybjJ_1</name>
    <name evidence="7" type="ORF">AOLFYP35_00218</name>
</gene>
<feature type="transmembrane region" description="Helical" evidence="5">
    <location>
        <begin position="295"/>
        <end position="314"/>
    </location>
</feature>
<dbReference type="EMBL" id="CACRSM010000002">
    <property type="protein sequence ID" value="VYS76935.1"/>
    <property type="molecule type" value="Genomic_DNA"/>
</dbReference>
<feature type="transmembrane region" description="Helical" evidence="5">
    <location>
        <begin position="136"/>
        <end position="158"/>
    </location>
</feature>
<accession>A0A6N2RAH6</accession>
<dbReference type="AlphaFoldDB" id="A0A6N2RAH6"/>
<protein>
    <submittedName>
        <fullName evidence="7">Inner membrane protein YbjJ</fullName>
    </submittedName>
</protein>
<feature type="transmembrane region" description="Helical" evidence="5">
    <location>
        <begin position="42"/>
        <end position="64"/>
    </location>
</feature>
<dbReference type="CDD" id="cd17393">
    <property type="entry name" value="MFS_MosC_like"/>
    <property type="match status" value="1"/>
</dbReference>
<evidence type="ECO:0000313" key="7">
    <source>
        <dbReference type="EMBL" id="VYS76935.1"/>
    </source>
</evidence>
<reference evidence="7" key="1">
    <citation type="submission" date="2019-11" db="EMBL/GenBank/DDBJ databases">
        <authorList>
            <person name="Feng L."/>
        </authorList>
    </citation>
    <scope>NUCLEOTIDE SEQUENCE</scope>
    <source>
        <strain evidence="7">AodontolyticusLFYP35</strain>
    </source>
</reference>
<organism evidence="7">
    <name type="scientific">Schaalia odontolytica</name>
    <dbReference type="NCBI Taxonomy" id="1660"/>
    <lineage>
        <taxon>Bacteria</taxon>
        <taxon>Bacillati</taxon>
        <taxon>Actinomycetota</taxon>
        <taxon>Actinomycetes</taxon>
        <taxon>Actinomycetales</taxon>
        <taxon>Actinomycetaceae</taxon>
        <taxon>Schaalia</taxon>
    </lineage>
</organism>
<keyword evidence="2 5" id="KW-0812">Transmembrane</keyword>
<feature type="transmembrane region" description="Helical" evidence="5">
    <location>
        <begin position="101"/>
        <end position="124"/>
    </location>
</feature>